<dbReference type="Gene3D" id="1.10.4190.10">
    <property type="entry name" value="Urease accessory protein UreF"/>
    <property type="match status" value="1"/>
</dbReference>
<organism evidence="5 6">
    <name type="scientific">Curvibacter microcysteis</name>
    <dbReference type="NCBI Taxonomy" id="3026419"/>
    <lineage>
        <taxon>Bacteria</taxon>
        <taxon>Pseudomonadati</taxon>
        <taxon>Pseudomonadota</taxon>
        <taxon>Betaproteobacteria</taxon>
        <taxon>Burkholderiales</taxon>
        <taxon>Comamonadaceae</taxon>
        <taxon>Curvibacter</taxon>
    </lineage>
</organism>
<proteinExistence type="inferred from homology"/>
<accession>A0ABT5MDF2</accession>
<keyword evidence="2 3" id="KW-0143">Chaperone</keyword>
<reference evidence="5 6" key="1">
    <citation type="submission" date="2023-02" db="EMBL/GenBank/DDBJ databases">
        <title>Bacterial whole genome sequence for Curvibacter sp. HBC28.</title>
        <authorList>
            <person name="Le V."/>
            <person name="Ko S.-R."/>
            <person name="Ahn C.-Y."/>
            <person name="Oh H.-M."/>
        </authorList>
    </citation>
    <scope>NUCLEOTIDE SEQUENCE [LARGE SCALE GENOMIC DNA]</scope>
    <source>
        <strain evidence="5 6">HBC28</strain>
    </source>
</reference>
<evidence type="ECO:0000256" key="4">
    <source>
        <dbReference type="SAM" id="MobiDB-lite"/>
    </source>
</evidence>
<evidence type="ECO:0000256" key="1">
    <source>
        <dbReference type="ARBA" id="ARBA00022988"/>
    </source>
</evidence>
<keyword evidence="3" id="KW-0963">Cytoplasm</keyword>
<dbReference type="PIRSF" id="PIRSF009467">
    <property type="entry name" value="Ureas_acces_UreF"/>
    <property type="match status" value="1"/>
</dbReference>
<protein>
    <recommendedName>
        <fullName evidence="3">Urease accessory protein UreF</fullName>
    </recommendedName>
</protein>
<dbReference type="RefSeq" id="WP_273924684.1">
    <property type="nucleotide sequence ID" value="NZ_JAQSIO010000001.1"/>
</dbReference>
<evidence type="ECO:0000256" key="2">
    <source>
        <dbReference type="ARBA" id="ARBA00023186"/>
    </source>
</evidence>
<comment type="caution">
    <text evidence="5">The sequence shown here is derived from an EMBL/GenBank/DDBJ whole genome shotgun (WGS) entry which is preliminary data.</text>
</comment>
<dbReference type="InterPro" id="IPR038277">
    <property type="entry name" value="UreF_sf"/>
</dbReference>
<dbReference type="EMBL" id="JAQSIO010000001">
    <property type="protein sequence ID" value="MDD0813151.1"/>
    <property type="molecule type" value="Genomic_DNA"/>
</dbReference>
<sequence>MDTTTTATTMVTNTELASPPDASASPAATAPAAAALPSAGLLQLIWLASPALPVGGFSYSEGLEAAVEWAGVNDEAQAAEWLSDQLHLSLARSDLAVVSAAVQALRSSDWPRLTRLNEWVQQSRETAELRLQSQQMGRSLVEWLRNLQPDTAAQLDGLIATYPVAFACAAAASPASAADICFAYAFAWCETMSQTAIKAVPLGQSAGQRILARLAQEIPAAVATAMSLGDDQRQAYTPRLAVLSARHETQYSRLFRS</sequence>
<comment type="subunit">
    <text evidence="3">UreD, UreF and UreG form a complex that acts as a GTP-hydrolysis-dependent molecular chaperone, activating the urease apoprotein by helping to assemble the nickel containing metallocenter of UreC. The UreE protein probably delivers the nickel.</text>
</comment>
<dbReference type="HAMAP" id="MF_01385">
    <property type="entry name" value="UreF"/>
    <property type="match status" value="1"/>
</dbReference>
<keyword evidence="6" id="KW-1185">Reference proteome</keyword>
<feature type="region of interest" description="Disordered" evidence="4">
    <location>
        <begin position="1"/>
        <end position="27"/>
    </location>
</feature>
<dbReference type="InterPro" id="IPR002639">
    <property type="entry name" value="UreF"/>
</dbReference>
<evidence type="ECO:0000313" key="5">
    <source>
        <dbReference type="EMBL" id="MDD0813151.1"/>
    </source>
</evidence>
<gene>
    <name evidence="3" type="primary">ureF</name>
    <name evidence="5" type="ORF">PSQ39_00750</name>
</gene>
<comment type="subcellular location">
    <subcellularLocation>
        <location evidence="3">Cytoplasm</location>
    </subcellularLocation>
</comment>
<keyword evidence="1 3" id="KW-0996">Nickel insertion</keyword>
<name>A0ABT5MDF2_9BURK</name>
<comment type="function">
    <text evidence="3">Required for maturation of urease via the functional incorporation of the urease nickel metallocenter.</text>
</comment>
<evidence type="ECO:0000256" key="3">
    <source>
        <dbReference type="HAMAP-Rule" id="MF_01385"/>
    </source>
</evidence>
<dbReference type="PANTHER" id="PTHR33620:SF1">
    <property type="entry name" value="UREASE ACCESSORY PROTEIN F"/>
    <property type="match status" value="1"/>
</dbReference>
<evidence type="ECO:0000313" key="6">
    <source>
        <dbReference type="Proteomes" id="UP001528672"/>
    </source>
</evidence>
<dbReference type="Pfam" id="PF01730">
    <property type="entry name" value="UreF"/>
    <property type="match status" value="1"/>
</dbReference>
<comment type="similarity">
    <text evidence="3">Belongs to the UreF family.</text>
</comment>
<dbReference type="PANTHER" id="PTHR33620">
    <property type="entry name" value="UREASE ACCESSORY PROTEIN F"/>
    <property type="match status" value="1"/>
</dbReference>
<dbReference type="Proteomes" id="UP001528672">
    <property type="component" value="Unassembled WGS sequence"/>
</dbReference>